<gene>
    <name evidence="1" type="ORF">K469DRAFT_334844</name>
</gene>
<reference evidence="1" key="1">
    <citation type="journal article" date="2020" name="Stud. Mycol.">
        <title>101 Dothideomycetes genomes: a test case for predicting lifestyles and emergence of pathogens.</title>
        <authorList>
            <person name="Haridas S."/>
            <person name="Albert R."/>
            <person name="Binder M."/>
            <person name="Bloem J."/>
            <person name="Labutti K."/>
            <person name="Salamov A."/>
            <person name="Andreopoulos B."/>
            <person name="Baker S."/>
            <person name="Barry K."/>
            <person name="Bills G."/>
            <person name="Bluhm B."/>
            <person name="Cannon C."/>
            <person name="Castanera R."/>
            <person name="Culley D."/>
            <person name="Daum C."/>
            <person name="Ezra D."/>
            <person name="Gonzalez J."/>
            <person name="Henrissat B."/>
            <person name="Kuo A."/>
            <person name="Liang C."/>
            <person name="Lipzen A."/>
            <person name="Lutzoni F."/>
            <person name="Magnuson J."/>
            <person name="Mondo S."/>
            <person name="Nolan M."/>
            <person name="Ohm R."/>
            <person name="Pangilinan J."/>
            <person name="Park H.-J."/>
            <person name="Ramirez L."/>
            <person name="Alfaro M."/>
            <person name="Sun H."/>
            <person name="Tritt A."/>
            <person name="Yoshinaga Y."/>
            <person name="Zwiers L.-H."/>
            <person name="Turgeon B."/>
            <person name="Goodwin S."/>
            <person name="Spatafora J."/>
            <person name="Crous P."/>
            <person name="Grigoriev I."/>
        </authorList>
    </citation>
    <scope>NUCLEOTIDE SEQUENCE</scope>
    <source>
        <strain evidence="1">CBS 207.26</strain>
    </source>
</reference>
<dbReference type="AlphaFoldDB" id="A0A6A6DIK4"/>
<organism evidence="1 2">
    <name type="scientific">Zopfia rhizophila CBS 207.26</name>
    <dbReference type="NCBI Taxonomy" id="1314779"/>
    <lineage>
        <taxon>Eukaryota</taxon>
        <taxon>Fungi</taxon>
        <taxon>Dikarya</taxon>
        <taxon>Ascomycota</taxon>
        <taxon>Pezizomycotina</taxon>
        <taxon>Dothideomycetes</taxon>
        <taxon>Dothideomycetes incertae sedis</taxon>
        <taxon>Zopfiaceae</taxon>
        <taxon>Zopfia</taxon>
    </lineage>
</organism>
<dbReference type="EMBL" id="ML994676">
    <property type="protein sequence ID" value="KAF2178278.1"/>
    <property type="molecule type" value="Genomic_DNA"/>
</dbReference>
<dbReference type="Proteomes" id="UP000800200">
    <property type="component" value="Unassembled WGS sequence"/>
</dbReference>
<accession>A0A6A6DIK4</accession>
<keyword evidence="2" id="KW-1185">Reference proteome</keyword>
<evidence type="ECO:0000313" key="2">
    <source>
        <dbReference type="Proteomes" id="UP000800200"/>
    </source>
</evidence>
<sequence>MLARAYRLACTSLRGPVLCAPSLTNVLAPRPLGRVVEAAVLSLVRSRPICTHPAHDAALDAMPMRVRAAMAEPLTAASQPSPPSLYSKPASNMARYCSPNAGGQFG</sequence>
<evidence type="ECO:0000313" key="1">
    <source>
        <dbReference type="EMBL" id="KAF2178278.1"/>
    </source>
</evidence>
<name>A0A6A6DIK4_9PEZI</name>
<proteinExistence type="predicted"/>
<protein>
    <submittedName>
        <fullName evidence="1">Uncharacterized protein</fullName>
    </submittedName>
</protein>